<keyword evidence="3" id="KW-0378">Hydrolase</keyword>
<proteinExistence type="predicted"/>
<keyword evidence="2" id="KW-0645">Protease</keyword>
<dbReference type="PANTHER" id="PTHR31817">
    <property type="match status" value="1"/>
</dbReference>
<dbReference type="GO" id="GO:0006508">
    <property type="term" value="P:proteolysis"/>
    <property type="evidence" value="ECO:0007669"/>
    <property type="project" value="UniProtKB-KW"/>
</dbReference>
<gene>
    <name evidence="5" type="ORF">FB476_0564</name>
</gene>
<protein>
    <submittedName>
        <fullName evidence="5">Uncharacterized protein (TIGR02421 family)</fullName>
    </submittedName>
</protein>
<dbReference type="AlphaFoldDB" id="A0A543KKY9"/>
<organism evidence="5 6">
    <name type="scientific">Ornithinimicrobium humiphilum</name>
    <dbReference type="NCBI Taxonomy" id="125288"/>
    <lineage>
        <taxon>Bacteria</taxon>
        <taxon>Bacillati</taxon>
        <taxon>Actinomycetota</taxon>
        <taxon>Actinomycetes</taxon>
        <taxon>Micrococcales</taxon>
        <taxon>Ornithinimicrobiaceae</taxon>
        <taxon>Ornithinimicrobium</taxon>
    </lineage>
</organism>
<keyword evidence="6" id="KW-1185">Reference proteome</keyword>
<name>A0A543KKY9_9MICO</name>
<comment type="cofactor">
    <cofactor evidence="1">
        <name>Zn(2+)</name>
        <dbReference type="ChEBI" id="CHEBI:29105"/>
    </cofactor>
</comment>
<dbReference type="RefSeq" id="WP_141817427.1">
    <property type="nucleotide sequence ID" value="NZ_BAAAIL010000003.1"/>
</dbReference>
<dbReference type="Pfam" id="PF08014">
    <property type="entry name" value="MATCAP"/>
    <property type="match status" value="1"/>
</dbReference>
<dbReference type="EMBL" id="VFPU01000001">
    <property type="protein sequence ID" value="TQM95714.1"/>
    <property type="molecule type" value="Genomic_DNA"/>
</dbReference>
<reference evidence="5 6" key="1">
    <citation type="submission" date="2019-06" db="EMBL/GenBank/DDBJ databases">
        <title>Sequencing the genomes of 1000 actinobacteria strains.</title>
        <authorList>
            <person name="Klenk H.-P."/>
        </authorList>
    </citation>
    <scope>NUCLEOTIDE SEQUENCE [LARGE SCALE GENOMIC DNA]</scope>
    <source>
        <strain evidence="5 6">DSM 12362</strain>
    </source>
</reference>
<dbReference type="OrthoDB" id="9785840at2"/>
<evidence type="ECO:0000313" key="6">
    <source>
        <dbReference type="Proteomes" id="UP000315133"/>
    </source>
</evidence>
<dbReference type="SMART" id="SM01154">
    <property type="entry name" value="DUF1704"/>
    <property type="match status" value="1"/>
</dbReference>
<evidence type="ECO:0000256" key="3">
    <source>
        <dbReference type="ARBA" id="ARBA00022801"/>
    </source>
</evidence>
<keyword evidence="4" id="KW-0482">Metalloprotease</keyword>
<dbReference type="GO" id="GO:0080164">
    <property type="term" value="P:regulation of nitric oxide metabolic process"/>
    <property type="evidence" value="ECO:0007669"/>
    <property type="project" value="TreeGrafter"/>
</dbReference>
<dbReference type="Proteomes" id="UP000315133">
    <property type="component" value="Unassembled WGS sequence"/>
</dbReference>
<dbReference type="PANTHER" id="PTHR31817:SF0">
    <property type="entry name" value="CHROMOSOME UNDETERMINED SCAFFOLD_67, WHOLE GENOME SHOTGUN SEQUENCE"/>
    <property type="match status" value="1"/>
</dbReference>
<dbReference type="GO" id="GO:0008237">
    <property type="term" value="F:metallopeptidase activity"/>
    <property type="evidence" value="ECO:0007669"/>
    <property type="project" value="UniProtKB-KW"/>
</dbReference>
<evidence type="ECO:0000256" key="4">
    <source>
        <dbReference type="ARBA" id="ARBA00023049"/>
    </source>
</evidence>
<sequence>MTAGLSARDLAVDHTLAMLSANVRFILDVTPVDADAQRAEFVAGTLEEPSFTYRDLESDPDVLEAQLDHAPVEAVEDPTLADLLRGKDRELRLQLEMLRARGTEDFRQLSVELYGAVGPSLRKRAEDIVARLEVPEAGVELVHAEDFKLMADAEIELYREQDPDLGIHAEVRPDVSGVLVEGDTLLLGEDTAVAAERVEALLHHEVGTHLVTQVNGTGQPVRTLASGLAGYDETQEGLAVLAEVGCGGLTPFRLRQLAVRVLTVHRMLSGATFRESWTALRDAGIPEGAAYTTTMRIYRSGGLTKDVVYLRGLLDLLDHLRSGGDLELLFLGKFALRDLPLVRDLQNRGVLCPARLRPRWLLDPSAVDRLARAAATDDLTTLTERPVT</sequence>
<evidence type="ECO:0000256" key="1">
    <source>
        <dbReference type="ARBA" id="ARBA00001947"/>
    </source>
</evidence>
<accession>A0A543KKY9</accession>
<evidence type="ECO:0000313" key="5">
    <source>
        <dbReference type="EMBL" id="TQM95714.1"/>
    </source>
</evidence>
<evidence type="ECO:0000256" key="2">
    <source>
        <dbReference type="ARBA" id="ARBA00022670"/>
    </source>
</evidence>
<dbReference type="InterPro" id="IPR012548">
    <property type="entry name" value="MATCAP"/>
</dbReference>
<comment type="caution">
    <text evidence="5">The sequence shown here is derived from an EMBL/GenBank/DDBJ whole genome shotgun (WGS) entry which is preliminary data.</text>
</comment>